<name>A0A9N8HB97_9STRA</name>
<keyword evidence="1" id="KW-0472">Membrane</keyword>
<accession>A0A9N8HB97</accession>
<organism evidence="2 3">
    <name type="scientific">Seminavis robusta</name>
    <dbReference type="NCBI Taxonomy" id="568900"/>
    <lineage>
        <taxon>Eukaryota</taxon>
        <taxon>Sar</taxon>
        <taxon>Stramenopiles</taxon>
        <taxon>Ochrophyta</taxon>
        <taxon>Bacillariophyta</taxon>
        <taxon>Bacillariophyceae</taxon>
        <taxon>Bacillariophycidae</taxon>
        <taxon>Naviculales</taxon>
        <taxon>Naviculaceae</taxon>
        <taxon>Seminavis</taxon>
    </lineage>
</organism>
<feature type="transmembrane region" description="Helical" evidence="1">
    <location>
        <begin position="321"/>
        <end position="343"/>
    </location>
</feature>
<feature type="transmembrane region" description="Helical" evidence="1">
    <location>
        <begin position="209"/>
        <end position="231"/>
    </location>
</feature>
<evidence type="ECO:0000256" key="1">
    <source>
        <dbReference type="SAM" id="Phobius"/>
    </source>
</evidence>
<sequence length="351" mass="37600">MVRRAVLTPSWYDSTRRQQQYRTTPPSAPFDSRTTACAVVTACSSTTTATNHGGVDTSSRIMASVVASTVVSQSLLAGMLAGYLVARWQEPVLIHCVLIHNVPATMTNLLAKGGVGAVIAAVPLPVAPLLQSITALMRYAIECSVSMTTMQVQLLPSSNMTDKSLGAFLWGCLCCYGSKVGWYHALFLPLILVEMELGEASCLGAIDELTLVLVCAGICAANLVSACWLITKPAFLTDANRALCWRAVRINLLYGDFVEASYPEMEQNVLVNISGYDASGLSSALLVALSSSDEEEGLPKSLAYLPWPVAVLLSGTDWRPMVVASMVAFGIPFIATLLNDILFKKAPIKQE</sequence>
<protein>
    <submittedName>
        <fullName evidence="2">Phosphotransferase system component</fullName>
    </submittedName>
</protein>
<dbReference type="AlphaFoldDB" id="A0A9N8HB97"/>
<feature type="transmembrane region" description="Helical" evidence="1">
    <location>
        <begin position="118"/>
        <end position="141"/>
    </location>
</feature>
<evidence type="ECO:0000313" key="2">
    <source>
        <dbReference type="EMBL" id="CAB9508598.1"/>
    </source>
</evidence>
<dbReference type="OrthoDB" id="206656at2759"/>
<reference evidence="2" key="1">
    <citation type="submission" date="2020-06" db="EMBL/GenBank/DDBJ databases">
        <authorList>
            <consortium name="Plant Systems Biology data submission"/>
        </authorList>
    </citation>
    <scope>NUCLEOTIDE SEQUENCE</scope>
    <source>
        <strain evidence="2">D6</strain>
    </source>
</reference>
<dbReference type="Proteomes" id="UP001153069">
    <property type="component" value="Unassembled WGS sequence"/>
</dbReference>
<feature type="transmembrane region" description="Helical" evidence="1">
    <location>
        <begin position="167"/>
        <end position="188"/>
    </location>
</feature>
<gene>
    <name evidence="2" type="ORF">SEMRO_353_G124530.1</name>
</gene>
<keyword evidence="1" id="KW-0812">Transmembrane</keyword>
<proteinExistence type="predicted"/>
<keyword evidence="3" id="KW-1185">Reference proteome</keyword>
<comment type="caution">
    <text evidence="2">The sequence shown here is derived from an EMBL/GenBank/DDBJ whole genome shotgun (WGS) entry which is preliminary data.</text>
</comment>
<dbReference type="EMBL" id="CAICTM010000352">
    <property type="protein sequence ID" value="CAB9508598.1"/>
    <property type="molecule type" value="Genomic_DNA"/>
</dbReference>
<evidence type="ECO:0000313" key="3">
    <source>
        <dbReference type="Proteomes" id="UP001153069"/>
    </source>
</evidence>
<keyword evidence="1" id="KW-1133">Transmembrane helix</keyword>